<accession>A0A4P7SM95</accession>
<dbReference type="InterPro" id="IPR009097">
    <property type="entry name" value="Cyclic_Pdiesterase"/>
</dbReference>
<protein>
    <submittedName>
        <fullName evidence="1">2'-5' RNA ligase family protein</fullName>
    </submittedName>
</protein>
<dbReference type="InterPro" id="IPR050580">
    <property type="entry name" value="2H_phosphoesterase_YjcG-like"/>
</dbReference>
<dbReference type="PANTHER" id="PTHR40037:SF1">
    <property type="entry name" value="PHOSPHOESTERASE SAOUHSC_00951-RELATED"/>
    <property type="match status" value="1"/>
</dbReference>
<dbReference type="RefSeq" id="WP_135974303.1">
    <property type="nucleotide sequence ID" value="NZ_CP039291.1"/>
</dbReference>
<dbReference type="AlphaFoldDB" id="A0A4P7SM95"/>
<dbReference type="KEGG" id="celz:E5225_12990"/>
<dbReference type="GO" id="GO:0016874">
    <property type="term" value="F:ligase activity"/>
    <property type="evidence" value="ECO:0007669"/>
    <property type="project" value="UniProtKB-KW"/>
</dbReference>
<evidence type="ECO:0000313" key="1">
    <source>
        <dbReference type="EMBL" id="QCB94336.1"/>
    </source>
</evidence>
<dbReference type="Proteomes" id="UP000296469">
    <property type="component" value="Chromosome"/>
</dbReference>
<dbReference type="EMBL" id="CP039291">
    <property type="protein sequence ID" value="QCB94336.1"/>
    <property type="molecule type" value="Genomic_DNA"/>
</dbReference>
<dbReference type="Pfam" id="PF13563">
    <property type="entry name" value="2_5_RNA_ligase2"/>
    <property type="match status" value="1"/>
</dbReference>
<sequence>MRLPPCGPGERLVGVAVAVPEPYRTELLEARARSGDPDAQHVHPHVTLVGPTPVPYEARASLDDHLRAVADAHGPFEVHLRGVGTFRPVTPVVFVPLARGARECTAIERALRAGPLAHDPRYDYHPHVTVAHELDEPALDAAQEAMEGYEATFLVTHLHRFVHDGRAWQQERAYPLRGGTPPAGVAYRGRPDAAVVRPT</sequence>
<dbReference type="PANTHER" id="PTHR40037">
    <property type="entry name" value="PHOSPHOESTERASE YJCG-RELATED"/>
    <property type="match status" value="1"/>
</dbReference>
<proteinExistence type="predicted"/>
<dbReference type="OrthoDB" id="358773at2"/>
<gene>
    <name evidence="1" type="ORF">E5225_12990</name>
</gene>
<organism evidence="1 2">
    <name type="scientific">Cellulomonas shaoxiangyii</name>
    <dbReference type="NCBI Taxonomy" id="2566013"/>
    <lineage>
        <taxon>Bacteria</taxon>
        <taxon>Bacillati</taxon>
        <taxon>Actinomycetota</taxon>
        <taxon>Actinomycetes</taxon>
        <taxon>Micrococcales</taxon>
        <taxon>Cellulomonadaceae</taxon>
        <taxon>Cellulomonas</taxon>
    </lineage>
</organism>
<keyword evidence="1" id="KW-0436">Ligase</keyword>
<dbReference type="SUPFAM" id="SSF55144">
    <property type="entry name" value="LigT-like"/>
    <property type="match status" value="1"/>
</dbReference>
<name>A0A4P7SM95_9CELL</name>
<keyword evidence="2" id="KW-1185">Reference proteome</keyword>
<evidence type="ECO:0000313" key="2">
    <source>
        <dbReference type="Proteomes" id="UP000296469"/>
    </source>
</evidence>
<dbReference type="Gene3D" id="3.90.1140.10">
    <property type="entry name" value="Cyclic phosphodiesterase"/>
    <property type="match status" value="1"/>
</dbReference>
<reference evidence="1 2" key="1">
    <citation type="submission" date="2019-04" db="EMBL/GenBank/DDBJ databases">
        <title>Isolation and identification of Cellulomonas shaoxiangyii sp. Nov. isolated from feces of the Tibetan antelopes (Pantholops hodgsonii) in the Qinghai-Tibet plateau of China.</title>
        <authorList>
            <person name="Tian Z."/>
        </authorList>
    </citation>
    <scope>NUCLEOTIDE SEQUENCE [LARGE SCALE GENOMIC DNA]</scope>
    <source>
        <strain evidence="1 2">Z28</strain>
    </source>
</reference>